<evidence type="ECO:0000313" key="2">
    <source>
        <dbReference type="EMBL" id="KAK2956875.1"/>
    </source>
</evidence>
<keyword evidence="3" id="KW-1185">Reference proteome</keyword>
<dbReference type="EMBL" id="JARBJD010000051">
    <property type="protein sequence ID" value="KAK2956875.1"/>
    <property type="molecule type" value="Genomic_DNA"/>
</dbReference>
<protein>
    <submittedName>
        <fullName evidence="2">Uncharacterized protein</fullName>
    </submittedName>
</protein>
<comment type="caution">
    <text evidence="2">The sequence shown here is derived from an EMBL/GenBank/DDBJ whole genome shotgun (WGS) entry which is preliminary data.</text>
</comment>
<proteinExistence type="predicted"/>
<evidence type="ECO:0000313" key="3">
    <source>
        <dbReference type="Proteomes" id="UP001281761"/>
    </source>
</evidence>
<accession>A0ABQ9XZH3</accession>
<reference evidence="2 3" key="1">
    <citation type="journal article" date="2022" name="bioRxiv">
        <title>Genomics of Preaxostyla Flagellates Illuminates Evolutionary Transitions and the Path Towards Mitochondrial Loss.</title>
        <authorList>
            <person name="Novak L.V.F."/>
            <person name="Treitli S.C."/>
            <person name="Pyrih J."/>
            <person name="Halakuc P."/>
            <person name="Pipaliya S.V."/>
            <person name="Vacek V."/>
            <person name="Brzon O."/>
            <person name="Soukal P."/>
            <person name="Eme L."/>
            <person name="Dacks J.B."/>
            <person name="Karnkowska A."/>
            <person name="Elias M."/>
            <person name="Hampl V."/>
        </authorList>
    </citation>
    <scope>NUCLEOTIDE SEQUENCE [LARGE SCALE GENOMIC DNA]</scope>
    <source>
        <strain evidence="2">NAU3</strain>
        <tissue evidence="2">Gut</tissue>
    </source>
</reference>
<feature type="region of interest" description="Disordered" evidence="1">
    <location>
        <begin position="18"/>
        <end position="47"/>
    </location>
</feature>
<dbReference type="Proteomes" id="UP001281761">
    <property type="component" value="Unassembled WGS sequence"/>
</dbReference>
<feature type="compositionally biased region" description="Basic and acidic residues" evidence="1">
    <location>
        <begin position="36"/>
        <end position="46"/>
    </location>
</feature>
<gene>
    <name evidence="2" type="ORF">BLNAU_8152</name>
</gene>
<sequence length="220" mass="24619">MVERWAVDCEQVVGGTAGLGDCSHESRRPPPLTSAETDHESSREHNLQPPLEYGSLIQQFIPNDTTDRTLSSHQLQELNRAEKYLLKNVLLLLGNALSGTAAHAEIVLSSLFPVFPATEATKKVINFLQTLLVRLPTTSQKELMHWIYALAGLPLEHRSELVRNPEPGVQTGHIAFFDVQNADPIRSLYLEGIFNGGGHFIQEYAQYKEAAFLMLSWLSW</sequence>
<evidence type="ECO:0000256" key="1">
    <source>
        <dbReference type="SAM" id="MobiDB-lite"/>
    </source>
</evidence>
<name>A0ABQ9XZH3_9EUKA</name>
<organism evidence="2 3">
    <name type="scientific">Blattamonas nauphoetae</name>
    <dbReference type="NCBI Taxonomy" id="2049346"/>
    <lineage>
        <taxon>Eukaryota</taxon>
        <taxon>Metamonada</taxon>
        <taxon>Preaxostyla</taxon>
        <taxon>Oxymonadida</taxon>
        <taxon>Blattamonas</taxon>
    </lineage>
</organism>